<evidence type="ECO:0000313" key="3">
    <source>
        <dbReference type="EMBL" id="MBB4624859.1"/>
    </source>
</evidence>
<accession>A0ABR6KU00</accession>
<dbReference type="InterPro" id="IPR043906">
    <property type="entry name" value="Gfo/Idh/MocA_OxRdtase_bact_C"/>
</dbReference>
<proteinExistence type="predicted"/>
<dbReference type="RefSeq" id="WP_183672347.1">
    <property type="nucleotide sequence ID" value="NZ_BMPB01000016.1"/>
</dbReference>
<comment type="caution">
    <text evidence="3">The sequence shown here is derived from an EMBL/GenBank/DDBJ whole genome shotgun (WGS) entry which is preliminary data.</text>
</comment>
<dbReference type="Gene3D" id="3.40.50.720">
    <property type="entry name" value="NAD(P)-binding Rossmann-like Domain"/>
    <property type="match status" value="1"/>
</dbReference>
<organism evidence="3 4">
    <name type="scientific">Parabacteroides faecis</name>
    <dbReference type="NCBI Taxonomy" id="1217282"/>
    <lineage>
        <taxon>Bacteria</taxon>
        <taxon>Pseudomonadati</taxon>
        <taxon>Bacteroidota</taxon>
        <taxon>Bacteroidia</taxon>
        <taxon>Bacteroidales</taxon>
        <taxon>Tannerellaceae</taxon>
        <taxon>Parabacteroides</taxon>
    </lineage>
</organism>
<dbReference type="SUPFAM" id="SSF51735">
    <property type="entry name" value="NAD(P)-binding Rossmann-fold domains"/>
    <property type="match status" value="1"/>
</dbReference>
<dbReference type="SUPFAM" id="SSF55347">
    <property type="entry name" value="Glyceraldehyde-3-phosphate dehydrogenase-like, C-terminal domain"/>
    <property type="match status" value="1"/>
</dbReference>
<dbReference type="PANTHER" id="PTHR43818:SF10">
    <property type="entry name" value="NADH-DEPENDENT DEHYDROGENASE-RELATED"/>
    <property type="match status" value="1"/>
</dbReference>
<evidence type="ECO:0000259" key="2">
    <source>
        <dbReference type="Pfam" id="PF19051"/>
    </source>
</evidence>
<dbReference type="InterPro" id="IPR000683">
    <property type="entry name" value="Gfo/Idh/MocA-like_OxRdtase_N"/>
</dbReference>
<name>A0ABR6KU00_9BACT</name>
<dbReference type="Gene3D" id="3.30.360.10">
    <property type="entry name" value="Dihydrodipicolinate Reductase, domain 2"/>
    <property type="match status" value="1"/>
</dbReference>
<reference evidence="3 4" key="1">
    <citation type="submission" date="2020-08" db="EMBL/GenBank/DDBJ databases">
        <title>Genomic Encyclopedia of Type Strains, Phase IV (KMG-IV): sequencing the most valuable type-strain genomes for metagenomic binning, comparative biology and taxonomic classification.</title>
        <authorList>
            <person name="Goeker M."/>
        </authorList>
    </citation>
    <scope>NUCLEOTIDE SEQUENCE [LARGE SCALE GENOMIC DNA]</scope>
    <source>
        <strain evidence="3 4">DSM 102983</strain>
    </source>
</reference>
<keyword evidence="4" id="KW-1185">Reference proteome</keyword>
<evidence type="ECO:0000313" key="4">
    <source>
        <dbReference type="Proteomes" id="UP000533637"/>
    </source>
</evidence>
<dbReference type="InterPro" id="IPR050463">
    <property type="entry name" value="Gfo/Idh/MocA_oxidrdct_glycsds"/>
</dbReference>
<dbReference type="Proteomes" id="UP000533637">
    <property type="component" value="Unassembled WGS sequence"/>
</dbReference>
<feature type="domain" description="Gfo/Idh/MocA-like oxidoreductase bacterial type C-terminal" evidence="2">
    <location>
        <begin position="185"/>
        <end position="257"/>
    </location>
</feature>
<dbReference type="InterPro" id="IPR036291">
    <property type="entry name" value="NAD(P)-bd_dom_sf"/>
</dbReference>
<dbReference type="EMBL" id="JACHOC010000012">
    <property type="protein sequence ID" value="MBB4624859.1"/>
    <property type="molecule type" value="Genomic_DNA"/>
</dbReference>
<dbReference type="Pfam" id="PF19051">
    <property type="entry name" value="GFO_IDH_MocA_C2"/>
    <property type="match status" value="1"/>
</dbReference>
<dbReference type="Pfam" id="PF01408">
    <property type="entry name" value="GFO_IDH_MocA"/>
    <property type="match status" value="1"/>
</dbReference>
<sequence>MQIASNSILGKSHGHTAPSDKLNIAVVGIGGMGITNIQHVFETENIVALCDVDWKYSKPVLNCFSRAKKYKDFRRMYDEMDKDIDAVMVATPDHTHAIIAATAITLGKHVYVQKPLTHSVYESRLLTKLAAEYNVATQMGNQGASDEGIDLICEWIWNGEIGEVTKVETATDRPMWPQGLETPSRIHKIPSTLDWDLFIGPAKMRPFNSIYHPWNWRGWWDFGTGTLGDMGCHVLHPAFKALKLGYPVSVEAASSPGFIDCAPQSEYVKFVYPVRESMPKVDFPEVEIHWYDGGFMPERPTGFPQGRPLMGVSGGLTIFHGTKDTLLCGSYGLRPWLLSGRVPNIPKTIRRVDRAMEGGHEQDWVRACKESPENRVKTKSDFSEAGPFNEMIMMGVLAVRLQSLNKILEWDGANMEFVNIGDNEQIRQMISNGFIIKAGHPSFNAKMSDPINAKEFAAGLIKHNYRTGWNLPLENIL</sequence>
<dbReference type="PANTHER" id="PTHR43818">
    <property type="entry name" value="BCDNA.GH03377"/>
    <property type="match status" value="1"/>
</dbReference>
<gene>
    <name evidence="3" type="ORF">GGQ57_004804</name>
</gene>
<feature type="domain" description="Gfo/Idh/MocA-like oxidoreductase N-terminal" evidence="1">
    <location>
        <begin position="22"/>
        <end position="140"/>
    </location>
</feature>
<evidence type="ECO:0000259" key="1">
    <source>
        <dbReference type="Pfam" id="PF01408"/>
    </source>
</evidence>
<protein>
    <submittedName>
        <fullName evidence="3">Dehydrogenase</fullName>
    </submittedName>
</protein>